<dbReference type="PANTHER" id="PTHR33744">
    <property type="entry name" value="CARBOHYDRATE DIACID REGULATOR"/>
    <property type="match status" value="1"/>
</dbReference>
<name>A0A4P6LUL3_9FIRM</name>
<evidence type="ECO:0000313" key="3">
    <source>
        <dbReference type="Proteomes" id="UP000289794"/>
    </source>
</evidence>
<evidence type="ECO:0000259" key="1">
    <source>
        <dbReference type="Pfam" id="PF13556"/>
    </source>
</evidence>
<dbReference type="Proteomes" id="UP000289794">
    <property type="component" value="Chromosome"/>
</dbReference>
<dbReference type="KEGG" id="bpro:PMF13cell1_01629"/>
<gene>
    <name evidence="2" type="primary">cdaR_2</name>
    <name evidence="2" type="ORF">PMF13cell1_01629</name>
</gene>
<reference evidence="2 3" key="1">
    <citation type="submission" date="2019-01" db="EMBL/GenBank/DDBJ databases">
        <title>PMF-metabolizing Aryl O-demethylase.</title>
        <authorList>
            <person name="Kim M."/>
        </authorList>
    </citation>
    <scope>NUCLEOTIDE SEQUENCE [LARGE SCALE GENOMIC DNA]</scope>
    <source>
        <strain evidence="2 3">PMF1</strain>
    </source>
</reference>
<dbReference type="RefSeq" id="WP_130180411.1">
    <property type="nucleotide sequence ID" value="NZ_CP035945.1"/>
</dbReference>
<evidence type="ECO:0000313" key="2">
    <source>
        <dbReference type="EMBL" id="QBE96091.1"/>
    </source>
</evidence>
<dbReference type="InterPro" id="IPR051448">
    <property type="entry name" value="CdaR-like_regulators"/>
</dbReference>
<dbReference type="InterPro" id="IPR025736">
    <property type="entry name" value="PucR_C-HTH_dom"/>
</dbReference>
<proteinExistence type="predicted"/>
<dbReference type="InterPro" id="IPR042070">
    <property type="entry name" value="PucR_C-HTH_sf"/>
</dbReference>
<accession>A0A4P6LUL3</accession>
<dbReference type="EMBL" id="CP035945">
    <property type="protein sequence ID" value="QBE96091.1"/>
    <property type="molecule type" value="Genomic_DNA"/>
</dbReference>
<dbReference type="Gene3D" id="1.10.10.2840">
    <property type="entry name" value="PucR C-terminal helix-turn-helix domain"/>
    <property type="match status" value="1"/>
</dbReference>
<dbReference type="AlphaFoldDB" id="A0A4P6LUL3"/>
<dbReference type="Pfam" id="PF13556">
    <property type="entry name" value="HTH_30"/>
    <property type="match status" value="1"/>
</dbReference>
<sequence length="508" mass="59836">MKLTFYQIYYHLKKKYDARRISCNPCKIQVERPVYYRDGQDCRGHMVLIPNEELMKIRQDSALWKDCIFICFGEVDDIFCRIDTDLLVLDDRIPREQILNDLQEIFQYFEEAGQSVTEVFMENQDFGELMECFGKIFETPLALMDANFSYVSLADKEGRFANGFMNENSALPMHVVSQIISDPAYLRSITLTGVYTYTLEQVTFLCRNLFSEGRFIGKLMAVSCTSPLNNEYHKDLLLMASGYVERMYERFGAFHMADRSLDSLHELLRLRLKGSSVPAERVRSALGNLSWSEQDVYYLIQMRPSYRYDKSLYDKYLCPQMEQQWKDTCCVAHNDSLMVLLNGSRLHMTDFQPELAYFLRENLLAAGISRKFRGFDGIQTAFKQTDIALELGMRKDATPWYFRFDDYALDYILTHGRGEFEPEQICAPGILVLREHDEKIHTEYYKTLYCYLQCRYNAALTAKKLFIHRSTFLNRLERIHELIQMDLEDFRSRLYLSVSFYILEEEKQ</sequence>
<protein>
    <submittedName>
        <fullName evidence="2">Carbohydrate diacid regulator</fullName>
    </submittedName>
</protein>
<feature type="domain" description="PucR C-terminal helix-turn-helix" evidence="1">
    <location>
        <begin position="445"/>
        <end position="500"/>
    </location>
</feature>
<organism evidence="2 3">
    <name type="scientific">Blautia producta</name>
    <dbReference type="NCBI Taxonomy" id="33035"/>
    <lineage>
        <taxon>Bacteria</taxon>
        <taxon>Bacillati</taxon>
        <taxon>Bacillota</taxon>
        <taxon>Clostridia</taxon>
        <taxon>Lachnospirales</taxon>
        <taxon>Lachnospiraceae</taxon>
        <taxon>Blautia</taxon>
    </lineage>
</organism>